<keyword evidence="2" id="KW-1185">Reference proteome</keyword>
<proteinExistence type="predicted"/>
<accession>A0A0M4CXD6</accession>
<dbReference type="EMBL" id="CP009220">
    <property type="protein sequence ID" value="ALC05912.1"/>
    <property type="molecule type" value="Genomic_DNA"/>
</dbReference>
<dbReference type="AlphaFoldDB" id="A0A0M4CXD6"/>
<evidence type="ECO:0000313" key="2">
    <source>
        <dbReference type="Proteomes" id="UP000068067"/>
    </source>
</evidence>
<sequence>MTDFVSWQKHVNHVIATQGRWIGLCDGDGNPLCDLPLPTAYSHPDQWGETSDVEISLPGVRDDGSIQRHAEILIMDAIKEFDPSGQLPPAEDAFYVVSATASQHGVERKSMRIIYTNADDPDTIGTPQNTTIFGLDLKDIWKMIPAQSWPASWWRATPYERTSDESGLIYPEPWNMAKIQIANRTLFTFKHGQAGFVIRRLAQEALDAAMMTQQDPDGTRWVDDPYHVVEVPEEDNSPIISLEARDGSLWDTCIGQAQNAGLILGARLWWPGDPPVRSWQLANSSMTPEQVDITPSQGEPYRQIMEQTFPHAMTVLTVKEV</sequence>
<dbReference type="Proteomes" id="UP000068067">
    <property type="component" value="Chromosome"/>
</dbReference>
<evidence type="ECO:0000313" key="1">
    <source>
        <dbReference type="EMBL" id="ALC05912.1"/>
    </source>
</evidence>
<reference evidence="1 2" key="1">
    <citation type="submission" date="2014-08" db="EMBL/GenBank/DDBJ databases">
        <title>Complete genome sequence of Corynebacterium deserti GIMN1.010 (=DSM 45689), isolated from desert sand in western China.</title>
        <authorList>
            <person name="Ruckert C."/>
            <person name="Albersmeier A."/>
            <person name="Kalinowski J."/>
        </authorList>
    </citation>
    <scope>NUCLEOTIDE SEQUENCE [LARGE SCALE GENOMIC DNA]</scope>
    <source>
        <strain evidence="1 2">GIMN1.010</strain>
    </source>
</reference>
<dbReference type="PATRIC" id="fig|931089.4.peg.1519"/>
<protein>
    <recommendedName>
        <fullName evidence="3">Immunity-specific protein</fullName>
    </recommendedName>
</protein>
<dbReference type="KEGG" id="cdx:CDES_07515"/>
<gene>
    <name evidence="1" type="ORF">CDES_07515</name>
</gene>
<name>A0A0M4CXD6_9CORY</name>
<evidence type="ECO:0008006" key="3">
    <source>
        <dbReference type="Google" id="ProtNLM"/>
    </source>
</evidence>
<organism evidence="1 2">
    <name type="scientific">Corynebacterium deserti GIMN1.010</name>
    <dbReference type="NCBI Taxonomy" id="931089"/>
    <lineage>
        <taxon>Bacteria</taxon>
        <taxon>Bacillati</taxon>
        <taxon>Actinomycetota</taxon>
        <taxon>Actinomycetes</taxon>
        <taxon>Mycobacteriales</taxon>
        <taxon>Corynebacteriaceae</taxon>
        <taxon>Corynebacterium</taxon>
    </lineage>
</organism>
<dbReference type="STRING" id="931089.CDES_07515"/>